<dbReference type="PROSITE" id="PS51725">
    <property type="entry name" value="ABM"/>
    <property type="match status" value="1"/>
</dbReference>
<proteinExistence type="predicted"/>
<dbReference type="InterPro" id="IPR007138">
    <property type="entry name" value="ABM_dom"/>
</dbReference>
<name>A0ABQ3WXQ7_9ACTN</name>
<evidence type="ECO:0000259" key="1">
    <source>
        <dbReference type="PROSITE" id="PS51725"/>
    </source>
</evidence>
<dbReference type="Pfam" id="PF03992">
    <property type="entry name" value="ABM"/>
    <property type="match status" value="1"/>
</dbReference>
<feature type="domain" description="ABM" evidence="1">
    <location>
        <begin position="2"/>
        <end position="91"/>
    </location>
</feature>
<protein>
    <recommendedName>
        <fullName evidence="1">ABM domain-containing protein</fullName>
    </recommendedName>
</protein>
<dbReference type="SUPFAM" id="SSF54909">
    <property type="entry name" value="Dimeric alpha+beta barrel"/>
    <property type="match status" value="1"/>
</dbReference>
<reference evidence="2" key="1">
    <citation type="submission" date="2021-01" db="EMBL/GenBank/DDBJ databases">
        <title>Whole genome shotgun sequence of Actinoplanes capillaceus NBRC 16408.</title>
        <authorList>
            <person name="Komaki H."/>
            <person name="Tamura T."/>
        </authorList>
    </citation>
    <scope>NUCLEOTIDE SEQUENCE [LARGE SCALE GENOMIC DNA]</scope>
    <source>
        <strain evidence="2">NBRC 16408</strain>
    </source>
</reference>
<dbReference type="Gene3D" id="3.30.70.100">
    <property type="match status" value="1"/>
</dbReference>
<evidence type="ECO:0000313" key="2">
    <source>
        <dbReference type="EMBL" id="GID51076.1"/>
    </source>
</evidence>
<sequence length="100" mass="11102">MVIVILDFTTAAADRAAALTQLDSEHDEIRALPGNLAYRVYASRHDDTAVTLVHEWADEQSLAGYQRSDSFARSGRVIRPLMTGTPLSRRFRADLLETVA</sequence>
<dbReference type="InterPro" id="IPR011008">
    <property type="entry name" value="Dimeric_a/b-barrel"/>
</dbReference>
<dbReference type="RefSeq" id="WP_204301049.1">
    <property type="nucleotide sequence ID" value="NZ_BAAAGQ010000051.1"/>
</dbReference>
<comment type="caution">
    <text evidence="2">The sequence shown here is derived from an EMBL/GenBank/DDBJ whole genome shotgun (WGS) entry which is preliminary data.</text>
</comment>
<accession>A0ABQ3WXQ7</accession>
<dbReference type="EMBL" id="BOMF01000168">
    <property type="protein sequence ID" value="GID51076.1"/>
    <property type="molecule type" value="Genomic_DNA"/>
</dbReference>
<gene>
    <name evidence="2" type="ORF">Aca07nite_83510</name>
</gene>
<organism evidence="2">
    <name type="scientific">Actinoplanes campanulatus</name>
    <dbReference type="NCBI Taxonomy" id="113559"/>
    <lineage>
        <taxon>Bacteria</taxon>
        <taxon>Bacillati</taxon>
        <taxon>Actinomycetota</taxon>
        <taxon>Actinomycetes</taxon>
        <taxon>Micromonosporales</taxon>
        <taxon>Micromonosporaceae</taxon>
        <taxon>Actinoplanes</taxon>
    </lineage>
</organism>